<dbReference type="RefSeq" id="WP_349428826.1">
    <property type="nucleotide sequence ID" value="NZ_CP151632.1"/>
</dbReference>
<evidence type="ECO:0000256" key="1">
    <source>
        <dbReference type="ARBA" id="ARBA00022448"/>
    </source>
</evidence>
<gene>
    <name evidence="6" type="ORF">MRBLWS13_001919</name>
</gene>
<feature type="domain" description="ABC transporter" evidence="5">
    <location>
        <begin position="254"/>
        <end position="495"/>
    </location>
</feature>
<feature type="domain" description="ABC transporter" evidence="5">
    <location>
        <begin position="9"/>
        <end position="244"/>
    </location>
</feature>
<dbReference type="GO" id="GO:0005524">
    <property type="term" value="F:ATP binding"/>
    <property type="evidence" value="ECO:0007669"/>
    <property type="project" value="UniProtKB-KW"/>
</dbReference>
<dbReference type="InterPro" id="IPR003593">
    <property type="entry name" value="AAA+_ATPase"/>
</dbReference>
<dbReference type="InterPro" id="IPR017871">
    <property type="entry name" value="ABC_transporter-like_CS"/>
</dbReference>
<evidence type="ECO:0000259" key="5">
    <source>
        <dbReference type="PROSITE" id="PS50893"/>
    </source>
</evidence>
<name>A0AAU6SBM6_9MICO</name>
<dbReference type="PANTHER" id="PTHR43790:SF9">
    <property type="entry name" value="GALACTOFURANOSE TRANSPORTER ATP-BINDING PROTEIN YTFR"/>
    <property type="match status" value="1"/>
</dbReference>
<sequence>MTTHDDARLRATGISKSYGGVRALKSVSITLAPGRVHALLGENGAGKSTLVNVLSGTVRPDGGEIAVDGEVVQFGGPQAAQRLGIRTVHQELELAGPLTTAENIYLGRLPRKGPVVAFARLAADTVRVLRTLGSAIGPEGRVDVLPVAEQQVIEIARALAAEPAVLILDEPTAALPPKEIDQLLERVRGLAASGVAILYISHRLDEVMQVSDDVTVLRDGQVALSSAANELTKADVVRAMLGVDVTAFVAPQSREAGEVAVSVRSLNVPDGHLEHLDLDVGQEEIVGVFGLPGSGHDAIAGALYGMLPATANRVDLLGASKLPASPRDAIARGIGLVPADRKNEGLALKLSVLENLMLVLQPRRAGGILVDRRRQRALAVSLAEEYRIKIGDFSAPVGSLSGGNQQKVVLARWAATGAVRLLLLCEPTRGVDVGAKTEIHRLLRSQAAAGTPSLLVSSDPEETIALCDRIYVVHAGRVATEFSAGQATPALLTAAAL</sequence>
<dbReference type="GO" id="GO:0016887">
    <property type="term" value="F:ATP hydrolysis activity"/>
    <property type="evidence" value="ECO:0007669"/>
    <property type="project" value="InterPro"/>
</dbReference>
<reference evidence="6" key="1">
    <citation type="submission" date="2024-04" db="EMBL/GenBank/DDBJ databases">
        <authorList>
            <person name="Roder T."/>
            <person name="Oberhansli S."/>
            <person name="Kreuzer M."/>
        </authorList>
    </citation>
    <scope>NUCLEOTIDE SEQUENCE</scope>
    <source>
        <strain evidence="6">LWS13-1.2</strain>
    </source>
</reference>
<evidence type="ECO:0000256" key="2">
    <source>
        <dbReference type="ARBA" id="ARBA00022737"/>
    </source>
</evidence>
<evidence type="ECO:0000313" key="6">
    <source>
        <dbReference type="EMBL" id="WZO34266.1"/>
    </source>
</evidence>
<dbReference type="CDD" id="cd03215">
    <property type="entry name" value="ABC_Carb_Monos_II"/>
    <property type="match status" value="1"/>
</dbReference>
<keyword evidence="3" id="KW-0547">Nucleotide-binding</keyword>
<keyword evidence="1" id="KW-0813">Transport</keyword>
<dbReference type="SUPFAM" id="SSF52540">
    <property type="entry name" value="P-loop containing nucleoside triphosphate hydrolases"/>
    <property type="match status" value="2"/>
</dbReference>
<dbReference type="InterPro" id="IPR050107">
    <property type="entry name" value="ABC_carbohydrate_import_ATPase"/>
</dbReference>
<dbReference type="EMBL" id="CP151632">
    <property type="protein sequence ID" value="WZO34266.1"/>
    <property type="molecule type" value="Genomic_DNA"/>
</dbReference>
<evidence type="ECO:0000256" key="4">
    <source>
        <dbReference type="ARBA" id="ARBA00022840"/>
    </source>
</evidence>
<dbReference type="PROSITE" id="PS50893">
    <property type="entry name" value="ABC_TRANSPORTER_2"/>
    <property type="match status" value="2"/>
</dbReference>
<dbReference type="AlphaFoldDB" id="A0AAU6SBM6"/>
<proteinExistence type="predicted"/>
<evidence type="ECO:0000256" key="3">
    <source>
        <dbReference type="ARBA" id="ARBA00022741"/>
    </source>
</evidence>
<accession>A0AAU6SBM6</accession>
<keyword evidence="2" id="KW-0677">Repeat</keyword>
<dbReference type="InterPro" id="IPR027417">
    <property type="entry name" value="P-loop_NTPase"/>
</dbReference>
<organism evidence="6">
    <name type="scientific">Microbacterium sp. LWS13-1.2</name>
    <dbReference type="NCBI Taxonomy" id="3135264"/>
    <lineage>
        <taxon>Bacteria</taxon>
        <taxon>Bacillati</taxon>
        <taxon>Actinomycetota</taxon>
        <taxon>Actinomycetes</taxon>
        <taxon>Micrococcales</taxon>
        <taxon>Microbacteriaceae</taxon>
        <taxon>Microbacterium</taxon>
    </lineage>
</organism>
<dbReference type="Gene3D" id="3.40.50.300">
    <property type="entry name" value="P-loop containing nucleotide triphosphate hydrolases"/>
    <property type="match status" value="2"/>
</dbReference>
<dbReference type="CDD" id="cd03216">
    <property type="entry name" value="ABC_Carb_Monos_I"/>
    <property type="match status" value="1"/>
</dbReference>
<dbReference type="InterPro" id="IPR003439">
    <property type="entry name" value="ABC_transporter-like_ATP-bd"/>
</dbReference>
<dbReference type="Pfam" id="PF00005">
    <property type="entry name" value="ABC_tran"/>
    <property type="match status" value="2"/>
</dbReference>
<keyword evidence="4 6" id="KW-0067">ATP-binding</keyword>
<protein>
    <submittedName>
        <fullName evidence="6">Sugar ABC transporter ATP-binding protein</fullName>
    </submittedName>
</protein>
<dbReference type="SMART" id="SM00382">
    <property type="entry name" value="AAA"/>
    <property type="match status" value="2"/>
</dbReference>
<dbReference type="PROSITE" id="PS00211">
    <property type="entry name" value="ABC_TRANSPORTER_1"/>
    <property type="match status" value="1"/>
</dbReference>
<dbReference type="PANTHER" id="PTHR43790">
    <property type="entry name" value="CARBOHYDRATE TRANSPORT ATP-BINDING PROTEIN MG119-RELATED"/>
    <property type="match status" value="1"/>
</dbReference>